<proteinExistence type="predicted"/>
<evidence type="ECO:0000259" key="2">
    <source>
        <dbReference type="Pfam" id="PF20094"/>
    </source>
</evidence>
<dbReference type="Proteomes" id="UP000326380">
    <property type="component" value="Unassembled WGS sequence"/>
</dbReference>
<dbReference type="InterPro" id="IPR030959">
    <property type="entry name" value="GWxTD_dom"/>
</dbReference>
<feature type="domain" description="GWxTD" evidence="2">
    <location>
        <begin position="231"/>
        <end position="401"/>
    </location>
</feature>
<reference evidence="3 4" key="1">
    <citation type="submission" date="2019-09" db="EMBL/GenBank/DDBJ databases">
        <title>Genome sequence of Hymenobacter sp. M3.</title>
        <authorList>
            <person name="Srinivasan S."/>
        </authorList>
    </citation>
    <scope>NUCLEOTIDE SEQUENCE [LARGE SCALE GENOMIC DNA]</scope>
    <source>
        <strain evidence="3 4">M3</strain>
    </source>
</reference>
<evidence type="ECO:0000256" key="1">
    <source>
        <dbReference type="SAM" id="SignalP"/>
    </source>
</evidence>
<feature type="signal peptide" evidence="1">
    <location>
        <begin position="1"/>
        <end position="22"/>
    </location>
</feature>
<keyword evidence="1" id="KW-0732">Signal</keyword>
<gene>
    <name evidence="3" type="ORF">F0P96_06575</name>
</gene>
<dbReference type="Pfam" id="PF20094">
    <property type="entry name" value="GWxTD_dom"/>
    <property type="match status" value="1"/>
</dbReference>
<evidence type="ECO:0000313" key="3">
    <source>
        <dbReference type="EMBL" id="KAA9338493.1"/>
    </source>
</evidence>
<sequence>MRCLGLLLRLLVGLVAASPCMAQRLPSPARFDFTGLYNPARRAQVDVRREADSLRLYVRFPDASVLRPGQPLRLVGWSNYNARSPLWQTTVPLGSRTLRREGTAAWVECRVLAAALDGVQVLVAWPAAYLPDDPAVAAWLELTPDMRSRSYILVDSVGQPLLRRYVRVGEPFGVDCYGPEQPLTVRRYTATFAPALPPYSKPAAAAKPRSLRAEAEQEVRAGQRMRLPEPGLYTIQPANAGAPVGVLAPNGAFPDLTIATELVAPLRYLTTSEERTRLEQSNTPKREVDAFWLRAANNRQGPARQLLQQFYSRVEEANQLFTAHKPGWMTDRGLLYIVLGPPNRVQRSPAEERWQYPNAGYGTATYVFRAKPSTFAPDYYELVRRPEYELLWYAAVEQWRTGLNAPRAEAGR</sequence>
<accession>A0AA88FJQ2</accession>
<comment type="caution">
    <text evidence="3">The sequence shown here is derived from an EMBL/GenBank/DDBJ whole genome shotgun (WGS) entry which is preliminary data.</text>
</comment>
<name>A0AA88FJQ2_9BACT</name>
<feature type="chain" id="PRO_5041658871" evidence="1">
    <location>
        <begin position="23"/>
        <end position="412"/>
    </location>
</feature>
<keyword evidence="4" id="KW-1185">Reference proteome</keyword>
<evidence type="ECO:0000313" key="4">
    <source>
        <dbReference type="Proteomes" id="UP000326380"/>
    </source>
</evidence>
<protein>
    <submittedName>
        <fullName evidence="3">GWxTD domain-containing protein</fullName>
    </submittedName>
</protein>
<dbReference type="EMBL" id="VTWU01000002">
    <property type="protein sequence ID" value="KAA9338493.1"/>
    <property type="molecule type" value="Genomic_DNA"/>
</dbReference>
<dbReference type="AlphaFoldDB" id="A0AA88FJQ2"/>
<dbReference type="NCBIfam" id="TIGR04514">
    <property type="entry name" value="GWxTD_dom"/>
    <property type="match status" value="1"/>
</dbReference>
<organism evidence="3 4">
    <name type="scientific">Hymenobacter busanensis</name>
    <dbReference type="NCBI Taxonomy" id="2607656"/>
    <lineage>
        <taxon>Bacteria</taxon>
        <taxon>Pseudomonadati</taxon>
        <taxon>Bacteroidota</taxon>
        <taxon>Cytophagia</taxon>
        <taxon>Cytophagales</taxon>
        <taxon>Hymenobacteraceae</taxon>
        <taxon>Hymenobacter</taxon>
    </lineage>
</organism>